<evidence type="ECO:0000256" key="6">
    <source>
        <dbReference type="ARBA" id="ARBA00022989"/>
    </source>
</evidence>
<evidence type="ECO:0000256" key="5">
    <source>
        <dbReference type="ARBA" id="ARBA00022832"/>
    </source>
</evidence>
<dbReference type="PANTHER" id="PTHR36812">
    <property type="entry name" value="NEUROFILAMENT TRIPLET M PROTEIN-LIKE PROTEIN"/>
    <property type="match status" value="1"/>
</dbReference>
<evidence type="ECO:0000256" key="8">
    <source>
        <dbReference type="ARBA" id="ARBA00023136"/>
    </source>
</evidence>
<keyword evidence="13" id="KW-1185">Reference proteome</keyword>
<evidence type="ECO:0000256" key="10">
    <source>
        <dbReference type="SAM" id="MobiDB-lite"/>
    </source>
</evidence>
<gene>
    <name evidence="12" type="ORF">SEMRO_136_G063950.2</name>
</gene>
<dbReference type="Proteomes" id="UP001153069">
    <property type="component" value="Unassembled WGS sequence"/>
</dbReference>
<feature type="region of interest" description="Disordered" evidence="10">
    <location>
        <begin position="562"/>
        <end position="678"/>
    </location>
</feature>
<comment type="caution">
    <text evidence="12">The sequence shown here is derived from an EMBL/GenBank/DDBJ whole genome shotgun (WGS) entry which is preliminary data.</text>
</comment>
<feature type="compositionally biased region" description="Basic and acidic residues" evidence="10">
    <location>
        <begin position="708"/>
        <end position="723"/>
    </location>
</feature>
<evidence type="ECO:0000256" key="11">
    <source>
        <dbReference type="SAM" id="Phobius"/>
    </source>
</evidence>
<dbReference type="PANTHER" id="PTHR36812:SF9">
    <property type="entry name" value="MYB-LIKE PROTEIN X ISOFORM X1"/>
    <property type="match status" value="1"/>
</dbReference>
<feature type="transmembrane region" description="Helical" evidence="11">
    <location>
        <begin position="205"/>
        <end position="226"/>
    </location>
</feature>
<dbReference type="AlphaFoldDB" id="A0A9N8DME4"/>
<proteinExistence type="predicted"/>
<evidence type="ECO:0000313" key="12">
    <source>
        <dbReference type="EMBL" id="CAB9502414.1"/>
    </source>
</evidence>
<dbReference type="GO" id="GO:0009922">
    <property type="term" value="F:fatty acid elongase activity"/>
    <property type="evidence" value="ECO:0007669"/>
    <property type="project" value="InterPro"/>
</dbReference>
<reference evidence="12" key="1">
    <citation type="submission" date="2020-06" db="EMBL/GenBank/DDBJ databases">
        <authorList>
            <consortium name="Plant Systems Biology data submission"/>
        </authorList>
    </citation>
    <scope>NUCLEOTIDE SEQUENCE</scope>
    <source>
        <strain evidence="12">D6</strain>
    </source>
</reference>
<feature type="transmembrane region" description="Helical" evidence="11">
    <location>
        <begin position="238"/>
        <end position="260"/>
    </location>
</feature>
<evidence type="ECO:0000256" key="2">
    <source>
        <dbReference type="ARBA" id="ARBA00022516"/>
    </source>
</evidence>
<evidence type="ECO:0000256" key="1">
    <source>
        <dbReference type="ARBA" id="ARBA00004141"/>
    </source>
</evidence>
<dbReference type="Pfam" id="PF01151">
    <property type="entry name" value="ELO"/>
    <property type="match status" value="1"/>
</dbReference>
<dbReference type="GO" id="GO:0006633">
    <property type="term" value="P:fatty acid biosynthetic process"/>
    <property type="evidence" value="ECO:0007669"/>
    <property type="project" value="UniProtKB-KW"/>
</dbReference>
<accession>A0A9N8DME4</accession>
<feature type="compositionally biased region" description="Basic and acidic residues" evidence="10">
    <location>
        <begin position="388"/>
        <end position="400"/>
    </location>
</feature>
<evidence type="ECO:0000256" key="4">
    <source>
        <dbReference type="ARBA" id="ARBA00022692"/>
    </source>
</evidence>
<keyword evidence="4 11" id="KW-0812">Transmembrane</keyword>
<organism evidence="12 13">
    <name type="scientific">Seminavis robusta</name>
    <dbReference type="NCBI Taxonomy" id="568900"/>
    <lineage>
        <taxon>Eukaryota</taxon>
        <taxon>Sar</taxon>
        <taxon>Stramenopiles</taxon>
        <taxon>Ochrophyta</taxon>
        <taxon>Bacillariophyta</taxon>
        <taxon>Bacillariophyceae</taxon>
        <taxon>Bacillariophycidae</taxon>
        <taxon>Naviculales</taxon>
        <taxon>Naviculaceae</taxon>
        <taxon>Seminavis</taxon>
    </lineage>
</organism>
<feature type="compositionally biased region" description="Polar residues" evidence="10">
    <location>
        <begin position="583"/>
        <end position="596"/>
    </location>
</feature>
<keyword evidence="9" id="KW-0275">Fatty acid biosynthesis</keyword>
<feature type="compositionally biased region" description="Basic residues" evidence="10">
    <location>
        <begin position="567"/>
        <end position="582"/>
    </location>
</feature>
<evidence type="ECO:0000313" key="13">
    <source>
        <dbReference type="Proteomes" id="UP001153069"/>
    </source>
</evidence>
<keyword evidence="2" id="KW-0444">Lipid biosynthesis</keyword>
<dbReference type="InterPro" id="IPR002076">
    <property type="entry name" value="ELO_fam"/>
</dbReference>
<evidence type="ECO:0000256" key="3">
    <source>
        <dbReference type="ARBA" id="ARBA00022679"/>
    </source>
</evidence>
<feature type="transmembrane region" description="Helical" evidence="11">
    <location>
        <begin position="280"/>
        <end position="298"/>
    </location>
</feature>
<feature type="region of interest" description="Disordered" evidence="10">
    <location>
        <begin position="313"/>
        <end position="489"/>
    </location>
</feature>
<evidence type="ECO:0000256" key="9">
    <source>
        <dbReference type="ARBA" id="ARBA00023160"/>
    </source>
</evidence>
<feature type="compositionally biased region" description="Low complexity" evidence="10">
    <location>
        <begin position="452"/>
        <end position="489"/>
    </location>
</feature>
<keyword evidence="8 11" id="KW-0472">Membrane</keyword>
<feature type="transmembrane region" description="Helical" evidence="11">
    <location>
        <begin position="67"/>
        <end position="86"/>
    </location>
</feature>
<feature type="compositionally biased region" description="Low complexity" evidence="10">
    <location>
        <begin position="611"/>
        <end position="655"/>
    </location>
</feature>
<feature type="region of interest" description="Disordered" evidence="10">
    <location>
        <begin position="693"/>
        <end position="723"/>
    </location>
</feature>
<dbReference type="EMBL" id="CAICTM010000135">
    <property type="protein sequence ID" value="CAB9502414.1"/>
    <property type="molecule type" value="Genomic_DNA"/>
</dbReference>
<keyword evidence="3" id="KW-0808">Transferase</keyword>
<comment type="subcellular location">
    <subcellularLocation>
        <location evidence="1">Membrane</location>
        <topology evidence="1">Multi-pass membrane protein</topology>
    </subcellularLocation>
</comment>
<protein>
    <submittedName>
        <fullName evidence="12">Uncharacterized protein</fullName>
    </submittedName>
</protein>
<sequence>MRLRPAYPVACVQYNEVTRHAFEDIHCILRQQPDHPFYRLTRTYREWEFVWQQDPESLLLQEPSWRSVIWTIVLSALIVSVGKYWMLVRRPIVGIRPLVTVWNMTWFCVNLMGFLRLLPLVVHNLTRYSLSQNVCVHADSLWTSGTTGVWARLWVHFKLWEVLVESVLVVLLKQPCGILQWFNNYAYVLLHGKHLLASRVPGGGIVILTYYGIVAFMNLYCCYMNLHQIPQPKKSTALLDSIYLLQTLSGVVLAITTLHYWKQAMWNHKHCHANEEHIRIMAFAWTGGHVLIGALALIDKQWAATNQAAIEAEAAHRRRRRRKQLQDAKKNNLPAPKTVTFAGAEAEAEHENNKQDATKKKTKQQLVKENGSNHDNHNNTQPNGNNKENVENGNHSDKENAAVNNGHNQKDDKINGLKNGTKKDDNKTFANGTNGAKTPKPSPAEIQRRIASASPPSSPSRNRVVRASSPSRNGVHVASSPSSMASHNVSSSMTMIHPHLAAMKGEKLPPSSLIPVPEDGTAEDFVRTVLLDVSEKASMDSSSSLLGGNLNDIIFAQEQEPVIMQGGKRKRKKKKKNKKKRQNGANTVAAANNHEQQPPVISHQRRRDDNSSSNDSTSAGSGESGTTGSSFGSGSAGSSFESSNTASSASSTSSTDAVVDADGWALSGTDKKKQRKLEKKLKRIEARLIRQLLNEQQQQEEEENEEYEERKRDKNEERKEKMD</sequence>
<keyword evidence="6 11" id="KW-1133">Transmembrane helix</keyword>
<feature type="compositionally biased region" description="Basic and acidic residues" evidence="10">
    <location>
        <begin position="408"/>
        <end position="427"/>
    </location>
</feature>
<keyword evidence="7" id="KW-0443">Lipid metabolism</keyword>
<feature type="transmembrane region" description="Helical" evidence="11">
    <location>
        <begin position="98"/>
        <end position="118"/>
    </location>
</feature>
<feature type="compositionally biased region" description="Acidic residues" evidence="10">
    <location>
        <begin position="698"/>
        <end position="707"/>
    </location>
</feature>
<feature type="compositionally biased region" description="Basic and acidic residues" evidence="10">
    <location>
        <begin position="347"/>
        <end position="359"/>
    </location>
</feature>
<dbReference type="GO" id="GO:0016020">
    <property type="term" value="C:membrane"/>
    <property type="evidence" value="ECO:0007669"/>
    <property type="project" value="UniProtKB-SubCell"/>
</dbReference>
<keyword evidence="5" id="KW-0276">Fatty acid metabolism</keyword>
<name>A0A9N8DME4_9STRA</name>
<evidence type="ECO:0000256" key="7">
    <source>
        <dbReference type="ARBA" id="ARBA00023098"/>
    </source>
</evidence>